<keyword evidence="2" id="KW-0472">Membrane</keyword>
<evidence type="ECO:0000313" key="4">
    <source>
        <dbReference type="EMBL" id="CAE4577903.1"/>
    </source>
</evidence>
<evidence type="ECO:0000313" key="3">
    <source>
        <dbReference type="EMBL" id="CAE4577899.1"/>
    </source>
</evidence>
<accession>A0A6T0XRI8</accession>
<name>A0A6T0XRI8_9DINO</name>
<dbReference type="EMBL" id="HBNR01025805">
    <property type="protein sequence ID" value="CAE4577899.1"/>
    <property type="molecule type" value="Transcribed_RNA"/>
</dbReference>
<proteinExistence type="predicted"/>
<evidence type="ECO:0000256" key="2">
    <source>
        <dbReference type="SAM" id="Phobius"/>
    </source>
</evidence>
<evidence type="ECO:0000256" key="1">
    <source>
        <dbReference type="SAM" id="MobiDB-lite"/>
    </source>
</evidence>
<dbReference type="AlphaFoldDB" id="A0A6T0XRI8"/>
<gene>
    <name evidence="3" type="ORF">AMON00008_LOCUS17391</name>
    <name evidence="4" type="ORF">AMON00008_LOCUS17393</name>
</gene>
<feature type="transmembrane region" description="Helical" evidence="2">
    <location>
        <begin position="6"/>
        <end position="24"/>
    </location>
</feature>
<feature type="compositionally biased region" description="Pro residues" evidence="1">
    <location>
        <begin position="465"/>
        <end position="474"/>
    </location>
</feature>
<feature type="region of interest" description="Disordered" evidence="1">
    <location>
        <begin position="457"/>
        <end position="476"/>
    </location>
</feature>
<feature type="region of interest" description="Disordered" evidence="1">
    <location>
        <begin position="539"/>
        <end position="636"/>
    </location>
</feature>
<feature type="transmembrane region" description="Helical" evidence="2">
    <location>
        <begin position="156"/>
        <end position="175"/>
    </location>
</feature>
<reference evidence="3" key="1">
    <citation type="submission" date="2021-01" db="EMBL/GenBank/DDBJ databases">
        <authorList>
            <person name="Corre E."/>
            <person name="Pelletier E."/>
            <person name="Niang G."/>
            <person name="Scheremetjew M."/>
            <person name="Finn R."/>
            <person name="Kale V."/>
            <person name="Holt S."/>
            <person name="Cochrane G."/>
            <person name="Meng A."/>
            <person name="Brown T."/>
            <person name="Cohen L."/>
        </authorList>
    </citation>
    <scope>NUCLEOTIDE SEQUENCE</scope>
    <source>
        <strain evidence="3">CCMP3105</strain>
    </source>
</reference>
<keyword evidence="2" id="KW-0812">Transmembrane</keyword>
<feature type="compositionally biased region" description="Basic and acidic residues" evidence="1">
    <location>
        <begin position="606"/>
        <end position="616"/>
    </location>
</feature>
<feature type="transmembrane region" description="Helical" evidence="2">
    <location>
        <begin position="68"/>
        <end position="90"/>
    </location>
</feature>
<feature type="region of interest" description="Disordered" evidence="1">
    <location>
        <begin position="288"/>
        <end position="326"/>
    </location>
</feature>
<dbReference type="EMBL" id="HBNR01025807">
    <property type="protein sequence ID" value="CAE4577903.1"/>
    <property type="molecule type" value="Transcribed_RNA"/>
</dbReference>
<organism evidence="3">
    <name type="scientific">Alexandrium monilatum</name>
    <dbReference type="NCBI Taxonomy" id="311494"/>
    <lineage>
        <taxon>Eukaryota</taxon>
        <taxon>Sar</taxon>
        <taxon>Alveolata</taxon>
        <taxon>Dinophyceae</taxon>
        <taxon>Gonyaulacales</taxon>
        <taxon>Pyrocystaceae</taxon>
        <taxon>Alexandrium</taxon>
    </lineage>
</organism>
<protein>
    <submittedName>
        <fullName evidence="3">Uncharacterized protein</fullName>
    </submittedName>
</protein>
<keyword evidence="2" id="KW-1133">Transmembrane helix</keyword>
<sequence>MYKPVPGVVLSLLALILWVMTIIVEYRSTTEQALAILTLPTAKPGERCIEENEEGEVSIVGIRRSSRVLAMLCLALPRLGVMGMICWVGCRYLAQTPSLTDIVLNAVALAFVMDVDELLANLICTQKIRRTLESLQPLPCGTWRRSLIGTLQTKDLIRYALAVGVILFAYFMYLIPFHDNVAGAAAALCGGKYDFSYTGGTNADRTVTLQNTSGASGLCGEETLNSYFNTEYGGYSVNRSRTVTSARATPDLAPVRERVVLNFAFKGCPTGMILDPVLADREPIPERGCTPLPGPLRDMLPAQVEPGAAPDPPRCSSFQPSQPDTCSSLPPDGEACRWSWLAQDCEGSKPGWFHQSGCQGYDNYQGISDFETACPIWAAFGFQTTPRFNCRALDNCAPPEYDCIVVRGRLEVDYRNPSGWSANSAKAQIAGLLTNLTEPHLSRQAAITPVEVETSAVRRLSEPLPGGPTSPPRPAGTSREVFYYRMGPFKVTLVPETFFASNASEQIAQSISASFPTASVVQASFSHVSFLTLTDFQQEQEEAAQEASASTSDPDFDHGADQWSDHGAEHAFNDSNHSADYGQGGDEFNHSADYGHGGYEFNHSADYGHGEDEFNHSADNVSNHGEDHGFDEDDLV</sequence>
<feature type="compositionally biased region" description="Polar residues" evidence="1">
    <location>
        <begin position="316"/>
        <end position="326"/>
    </location>
</feature>
<feature type="compositionally biased region" description="Basic and acidic residues" evidence="1">
    <location>
        <begin position="555"/>
        <end position="572"/>
    </location>
</feature>